<dbReference type="Pfam" id="PF13424">
    <property type="entry name" value="TPR_12"/>
    <property type="match status" value="1"/>
</dbReference>
<dbReference type="EMBL" id="RXOF01000001">
    <property type="protein sequence ID" value="RTQ53450.1"/>
    <property type="molecule type" value="Genomic_DNA"/>
</dbReference>
<gene>
    <name evidence="2" type="ORF">EJV47_01550</name>
</gene>
<evidence type="ECO:0000313" key="3">
    <source>
        <dbReference type="Proteomes" id="UP000282184"/>
    </source>
</evidence>
<dbReference type="SMART" id="SM00028">
    <property type="entry name" value="TPR"/>
    <property type="match status" value="5"/>
</dbReference>
<comment type="caution">
    <text evidence="2">The sequence shown here is derived from an EMBL/GenBank/DDBJ whole genome shotgun (WGS) entry which is preliminary data.</text>
</comment>
<keyword evidence="1" id="KW-0732">Signal</keyword>
<evidence type="ECO:0000313" key="2">
    <source>
        <dbReference type="EMBL" id="RTQ53450.1"/>
    </source>
</evidence>
<keyword evidence="3" id="KW-1185">Reference proteome</keyword>
<dbReference type="Gene3D" id="1.25.40.10">
    <property type="entry name" value="Tetratricopeptide repeat domain"/>
    <property type="match status" value="2"/>
</dbReference>
<proteinExistence type="predicted"/>
<dbReference type="OrthoDB" id="1119265at2"/>
<accession>A0A431U847</accession>
<dbReference type="PANTHER" id="PTHR10098:SF108">
    <property type="entry name" value="TETRATRICOPEPTIDE REPEAT PROTEIN 28"/>
    <property type="match status" value="1"/>
</dbReference>
<protein>
    <submittedName>
        <fullName evidence="2">Tetratricopeptide repeat protein</fullName>
    </submittedName>
</protein>
<dbReference type="InterPro" id="IPR019734">
    <property type="entry name" value="TPR_rpt"/>
</dbReference>
<name>A0A431U847_9BACT</name>
<dbReference type="InterPro" id="IPR011990">
    <property type="entry name" value="TPR-like_helical_dom_sf"/>
</dbReference>
<organism evidence="2 3">
    <name type="scientific">Hymenobacter gummosus</name>
    <dbReference type="NCBI Taxonomy" id="1776032"/>
    <lineage>
        <taxon>Bacteria</taxon>
        <taxon>Pseudomonadati</taxon>
        <taxon>Bacteroidota</taxon>
        <taxon>Cytophagia</taxon>
        <taxon>Cytophagales</taxon>
        <taxon>Hymenobacteraceae</taxon>
        <taxon>Hymenobacter</taxon>
    </lineage>
</organism>
<dbReference type="AlphaFoldDB" id="A0A431U847"/>
<feature type="chain" id="PRO_5019074640" evidence="1">
    <location>
        <begin position="24"/>
        <end position="328"/>
    </location>
</feature>
<evidence type="ECO:0000256" key="1">
    <source>
        <dbReference type="SAM" id="SignalP"/>
    </source>
</evidence>
<reference evidence="2 3" key="1">
    <citation type="submission" date="2018-12" db="EMBL/GenBank/DDBJ databases">
        <title>Hymenobacter gummosus sp. nov., isolated from a spring.</title>
        <authorList>
            <person name="Nie L."/>
        </authorList>
    </citation>
    <scope>NUCLEOTIDE SEQUENCE [LARGE SCALE GENOMIC DNA]</scope>
    <source>
        <strain evidence="2 3">KCTC 52166</strain>
    </source>
</reference>
<feature type="signal peptide" evidence="1">
    <location>
        <begin position="1"/>
        <end position="23"/>
    </location>
</feature>
<dbReference type="PANTHER" id="PTHR10098">
    <property type="entry name" value="RAPSYN-RELATED"/>
    <property type="match status" value="1"/>
</dbReference>
<dbReference type="SUPFAM" id="SSF48452">
    <property type="entry name" value="TPR-like"/>
    <property type="match status" value="2"/>
</dbReference>
<dbReference type="Proteomes" id="UP000282184">
    <property type="component" value="Unassembled WGS sequence"/>
</dbReference>
<sequence>MRAWRKLGRLLGLAVLLSSGPLAGRAQSDQRSIDSLQQRLATAAPDTNRVQLLDELCWQLNKTDLARGRRYGEQGLRLARRLQDRRGELRCLNDLGTCCFYAGDYPAVTRYYLAARRLARQLGHRRIESFAYNGLANIQSQRQELAAAQPNYEAALQRAATPAEEALSASNLGNLLIQRRQFAAAERYTRQALALYRQLGQQPSESRCLSNLGLSSCEQGRWGAAQLYLEQALRIDRALSSTCDVARDLNQLGDILSHTGQPEAALDTLRRGLRYARRCGDLPQVVDGNIVVGTAWVSADNTVKVRLANMRSISPTVGTGSYCITVVQ</sequence>